<evidence type="ECO:0000313" key="4">
    <source>
        <dbReference type="Proteomes" id="UP001549773"/>
    </source>
</evidence>
<proteinExistence type="predicted"/>
<dbReference type="RefSeq" id="WP_354617551.1">
    <property type="nucleotide sequence ID" value="NZ_JBEWYP010000002.1"/>
</dbReference>
<dbReference type="PANTHER" id="PTHR36510:SF3">
    <property type="entry name" value="CONSERVED PROTEIN"/>
    <property type="match status" value="1"/>
</dbReference>
<evidence type="ECO:0000256" key="1">
    <source>
        <dbReference type="PROSITE-ProRule" id="PRU00703"/>
    </source>
</evidence>
<organism evidence="3 4">
    <name type="scientific">Sediminicola luteus</name>
    <dbReference type="NCBI Taxonomy" id="319238"/>
    <lineage>
        <taxon>Bacteria</taxon>
        <taxon>Pseudomonadati</taxon>
        <taxon>Bacteroidota</taxon>
        <taxon>Flavobacteriia</taxon>
        <taxon>Flavobacteriales</taxon>
        <taxon>Flavobacteriaceae</taxon>
        <taxon>Sediminicola</taxon>
    </lineage>
</organism>
<evidence type="ECO:0000259" key="2">
    <source>
        <dbReference type="PROSITE" id="PS51371"/>
    </source>
</evidence>
<dbReference type="InterPro" id="IPR014746">
    <property type="entry name" value="Gln_synth/guanido_kin_cat_dom"/>
</dbReference>
<dbReference type="InterPro" id="IPR046342">
    <property type="entry name" value="CBS_dom_sf"/>
</dbReference>
<dbReference type="SUPFAM" id="SSF55931">
    <property type="entry name" value="Glutamine synthetase/guanido kinase"/>
    <property type="match status" value="1"/>
</dbReference>
<feature type="domain" description="CBS" evidence="2">
    <location>
        <begin position="507"/>
        <end position="563"/>
    </location>
</feature>
<dbReference type="Gene3D" id="3.10.580.10">
    <property type="entry name" value="CBS-domain"/>
    <property type="match status" value="1"/>
</dbReference>
<name>A0ABV2TTW6_9FLAO</name>
<accession>A0ABV2TTW6</accession>
<gene>
    <name evidence="3" type="ORF">ABXZ32_04895</name>
</gene>
<dbReference type="PANTHER" id="PTHR36510">
    <property type="entry name" value="GLUTAMATE--CYSTEINE LIGASE 2-RELATED"/>
    <property type="match status" value="1"/>
</dbReference>
<dbReference type="SMART" id="SM00116">
    <property type="entry name" value="CBS"/>
    <property type="match status" value="2"/>
</dbReference>
<dbReference type="PROSITE" id="PS51371">
    <property type="entry name" value="CBS"/>
    <property type="match status" value="2"/>
</dbReference>
<dbReference type="Pfam" id="PF04107">
    <property type="entry name" value="GCS2"/>
    <property type="match status" value="1"/>
</dbReference>
<dbReference type="InterPro" id="IPR000644">
    <property type="entry name" value="CBS_dom"/>
</dbReference>
<dbReference type="InterPro" id="IPR006336">
    <property type="entry name" value="GCS2"/>
</dbReference>
<dbReference type="Proteomes" id="UP001549773">
    <property type="component" value="Unassembled WGS sequence"/>
</dbReference>
<dbReference type="InterPro" id="IPR050141">
    <property type="entry name" value="GCL_type2/YbdK_subfam"/>
</dbReference>
<reference evidence="3 4" key="1">
    <citation type="submission" date="2024-07" db="EMBL/GenBank/DDBJ databases">
        <title>The genome sequence of type strain Sediminicola luteus GDMCC 1.2596T.</title>
        <authorList>
            <person name="Liu Y."/>
        </authorList>
    </citation>
    <scope>NUCLEOTIDE SEQUENCE [LARGE SCALE GENOMIC DNA]</scope>
    <source>
        <strain evidence="3 4">GDMCC 1.2596</strain>
    </source>
</reference>
<feature type="domain" description="CBS" evidence="2">
    <location>
        <begin position="571"/>
        <end position="619"/>
    </location>
</feature>
<evidence type="ECO:0000313" key="3">
    <source>
        <dbReference type="EMBL" id="MET7028717.1"/>
    </source>
</evidence>
<keyword evidence="1" id="KW-0129">CBS domain</keyword>
<sequence length="619" mass="70877">MGELHVEALLKSPNNSKYIKQLLTDIEALEHMLENDMFEKSPIRIGAEQEFCLVDGAWQPSNKALEILEEINDSHFTTEIALYNLEINLDPLPLKGKCFSDMHKQLDDLLQKADQVAEKHGNRIILTGILPTITQKQLDLPYMTPIKRYQILNDAVKQMRKNDFELHIKGVDELNVHHDSVLYEGCNTSYQSHLQIDPDDFRDTYNWSQAIAGPLLSICTNAPMLMGRELWQETRIALFTQSVDTRASTFLLNEREARVNFGNDWARGSIVDFYKESIVGFRSMLTTNFETDSLSELKAGKIPKLRALNLHNGTVYKWNRLCYGAAKGKPHVRIENRYIPSGPTTDDEIANMMFWVGIMKGRPKKYNDLHTKMDFKDVKTNFYNAARYGMATQFYWDGKLVSSHDLLLDVLLPMAYRGLYAMDVAPEDAEHYLTIIEKRIKSYNGSRWTVKAYRKLIKEHKPLNALAILTASMYQQQKKGYTVDAWELPRGDELSFQEELSKVGQAMNTKSITAQENDSAELVLKMMQWKNIHHVPILDDDLDLVGLLTWTDVEQYLGKPGELEQSIRDIMKTQLITITEDEQLVKAKSIMQSKAINCLPVVNGKKLVGIITSNDLHSH</sequence>
<dbReference type="EMBL" id="JBEWYP010000002">
    <property type="protein sequence ID" value="MET7028717.1"/>
    <property type="molecule type" value="Genomic_DNA"/>
</dbReference>
<comment type="caution">
    <text evidence="3">The sequence shown here is derived from an EMBL/GenBank/DDBJ whole genome shotgun (WGS) entry which is preliminary data.</text>
</comment>
<keyword evidence="4" id="KW-1185">Reference proteome</keyword>
<dbReference type="SUPFAM" id="SSF54631">
    <property type="entry name" value="CBS-domain pair"/>
    <property type="match status" value="1"/>
</dbReference>
<protein>
    <submittedName>
        <fullName evidence="3">CBS domain-containing protein</fullName>
    </submittedName>
</protein>
<dbReference type="Gene3D" id="3.30.590.20">
    <property type="match status" value="1"/>
</dbReference>
<dbReference type="Pfam" id="PF00571">
    <property type="entry name" value="CBS"/>
    <property type="match status" value="2"/>
</dbReference>